<dbReference type="RefSeq" id="WP_130922749.1">
    <property type="nucleotide sequence ID" value="NZ_JAANOM010000001.1"/>
</dbReference>
<comment type="caution">
    <text evidence="5">The sequence shown here is derived from an EMBL/GenBank/DDBJ whole genome shotgun (WGS) entry which is preliminary data.</text>
</comment>
<dbReference type="GO" id="GO:0004764">
    <property type="term" value="F:shikimate 3-dehydrogenase (NADP+) activity"/>
    <property type="evidence" value="ECO:0007669"/>
    <property type="project" value="InterPro"/>
</dbReference>
<protein>
    <submittedName>
        <fullName evidence="5">Shikimate dehydrogenase</fullName>
    </submittedName>
</protein>
<proteinExistence type="predicted"/>
<dbReference type="InterPro" id="IPR046346">
    <property type="entry name" value="Aminoacid_DH-like_N_sf"/>
</dbReference>
<evidence type="ECO:0000313" key="5">
    <source>
        <dbReference type="EMBL" id="TBH74234.1"/>
    </source>
</evidence>
<evidence type="ECO:0000259" key="4">
    <source>
        <dbReference type="Pfam" id="PF08501"/>
    </source>
</evidence>
<dbReference type="PANTHER" id="PTHR21089:SF1">
    <property type="entry name" value="BIFUNCTIONAL 3-DEHYDROQUINATE DEHYDRATASE_SHIKIMATE DEHYDROGENASE, CHLOROPLASTIC"/>
    <property type="match status" value="1"/>
</dbReference>
<dbReference type="SUPFAM" id="SSF51735">
    <property type="entry name" value="NAD(P)-binding Rossmann-fold domains"/>
    <property type="match status" value="1"/>
</dbReference>
<keyword evidence="6" id="KW-1185">Reference proteome</keyword>
<gene>
    <name evidence="5" type="ORF">EWU20_03600</name>
</gene>
<dbReference type="Pfam" id="PF08501">
    <property type="entry name" value="Shikimate_dh_N"/>
    <property type="match status" value="1"/>
</dbReference>
<evidence type="ECO:0000256" key="1">
    <source>
        <dbReference type="ARBA" id="ARBA00004871"/>
    </source>
</evidence>
<sequence length="252" mass="28112">MAISHLYGLIGYPLGHSFSKAYFTEKFEKLGLSETHAYEQFPIPSIDEFKAILAANPNLKGLNVTIPYKQLVMPLLDEIDLAAAQIGAVNTIKIASDGYTRGYNTDYWGFRTTVEFWDKFKNFGSLKACVLGQGGAAKAIIVALEDMGFEVIKVSRQASDETVTYEQMPGLMEEIGLIVNTTPLGMFPKVDDKPPIPYELLNKQHYLYDIVYNPLETAFLKAGLEHKVGGIYAGLEMLQGQADKAWEIWQKN</sequence>
<evidence type="ECO:0000256" key="2">
    <source>
        <dbReference type="ARBA" id="ARBA00023002"/>
    </source>
</evidence>
<dbReference type="GO" id="GO:0005829">
    <property type="term" value="C:cytosol"/>
    <property type="evidence" value="ECO:0007669"/>
    <property type="project" value="TreeGrafter"/>
</dbReference>
<dbReference type="GO" id="GO:0009423">
    <property type="term" value="P:chorismate biosynthetic process"/>
    <property type="evidence" value="ECO:0007669"/>
    <property type="project" value="TreeGrafter"/>
</dbReference>
<feature type="domain" description="Shikimate dehydrogenase substrate binding N-terminal" evidence="4">
    <location>
        <begin position="9"/>
        <end position="92"/>
    </location>
</feature>
<dbReference type="GO" id="GO:0050661">
    <property type="term" value="F:NADP binding"/>
    <property type="evidence" value="ECO:0007669"/>
    <property type="project" value="TreeGrafter"/>
</dbReference>
<evidence type="ECO:0000256" key="3">
    <source>
        <dbReference type="ARBA" id="ARBA00023141"/>
    </source>
</evidence>
<comment type="pathway">
    <text evidence="1">Metabolic intermediate biosynthesis; chorismate biosynthesis; chorismate from D-erythrose 4-phosphate and phosphoenolpyruvate: step 4/7.</text>
</comment>
<dbReference type="InterPro" id="IPR013708">
    <property type="entry name" value="Shikimate_DH-bd_N"/>
</dbReference>
<dbReference type="GO" id="GO:0009073">
    <property type="term" value="P:aromatic amino acid family biosynthetic process"/>
    <property type="evidence" value="ECO:0007669"/>
    <property type="project" value="UniProtKB-KW"/>
</dbReference>
<keyword evidence="3" id="KW-0028">Amino-acid biosynthesis</keyword>
<reference evidence="5 6" key="1">
    <citation type="submission" date="2019-02" db="EMBL/GenBank/DDBJ databases">
        <title>Genome of a new Bacteroidetes strain.</title>
        <authorList>
            <person name="Pitt A."/>
        </authorList>
    </citation>
    <scope>NUCLEOTIDE SEQUENCE [LARGE SCALE GENOMIC DNA]</scope>
    <source>
        <strain evidence="5 6">103A-SOEBACH</strain>
    </source>
</reference>
<dbReference type="CDD" id="cd01065">
    <property type="entry name" value="NAD_bind_Shikimate_DH"/>
    <property type="match status" value="1"/>
</dbReference>
<dbReference type="InterPro" id="IPR022893">
    <property type="entry name" value="Shikimate_DH_fam"/>
</dbReference>
<dbReference type="Gene3D" id="3.40.50.10860">
    <property type="entry name" value="Leucine Dehydrogenase, chain A, domain 1"/>
    <property type="match status" value="1"/>
</dbReference>
<name>A0A4Q9BE24_9BACT</name>
<evidence type="ECO:0000313" key="6">
    <source>
        <dbReference type="Proteomes" id="UP000293583"/>
    </source>
</evidence>
<dbReference type="AlphaFoldDB" id="A0A4Q9BE24"/>
<dbReference type="InterPro" id="IPR036291">
    <property type="entry name" value="NAD(P)-bd_dom_sf"/>
</dbReference>
<dbReference type="PANTHER" id="PTHR21089">
    <property type="entry name" value="SHIKIMATE DEHYDROGENASE"/>
    <property type="match status" value="1"/>
</dbReference>
<dbReference type="OrthoDB" id="9792692at2"/>
<organism evidence="5 6">
    <name type="scientific">Aquirufa antheringensis</name>
    <dbReference type="NCBI Taxonomy" id="2516559"/>
    <lineage>
        <taxon>Bacteria</taxon>
        <taxon>Pseudomonadati</taxon>
        <taxon>Bacteroidota</taxon>
        <taxon>Cytophagia</taxon>
        <taxon>Cytophagales</taxon>
        <taxon>Flectobacillaceae</taxon>
        <taxon>Aquirufa</taxon>
    </lineage>
</organism>
<accession>A0A4Q9BE24</accession>
<keyword evidence="3" id="KW-0057">Aromatic amino acid biosynthesis</keyword>
<dbReference type="Proteomes" id="UP000293583">
    <property type="component" value="Unassembled WGS sequence"/>
</dbReference>
<dbReference type="GO" id="GO:0019632">
    <property type="term" value="P:shikimate metabolic process"/>
    <property type="evidence" value="ECO:0007669"/>
    <property type="project" value="TreeGrafter"/>
</dbReference>
<dbReference type="EMBL" id="SEWY01000002">
    <property type="protein sequence ID" value="TBH74234.1"/>
    <property type="molecule type" value="Genomic_DNA"/>
</dbReference>
<dbReference type="SUPFAM" id="SSF53223">
    <property type="entry name" value="Aminoacid dehydrogenase-like, N-terminal domain"/>
    <property type="match status" value="1"/>
</dbReference>
<keyword evidence="2" id="KW-0560">Oxidoreductase</keyword>
<dbReference type="Gene3D" id="3.40.50.720">
    <property type="entry name" value="NAD(P)-binding Rossmann-like Domain"/>
    <property type="match status" value="1"/>
</dbReference>